<dbReference type="EMBL" id="JAWDID010000015">
    <property type="protein sequence ID" value="MDU0340595.1"/>
    <property type="molecule type" value="Genomic_DNA"/>
</dbReference>
<proteinExistence type="predicted"/>
<feature type="domain" description="RNA-binding S4" evidence="2">
    <location>
        <begin position="6"/>
        <end position="67"/>
    </location>
</feature>
<evidence type="ECO:0000256" key="1">
    <source>
        <dbReference type="PROSITE-ProRule" id="PRU00182"/>
    </source>
</evidence>
<dbReference type="Pfam" id="PF01479">
    <property type="entry name" value="S4"/>
    <property type="match status" value="1"/>
</dbReference>
<dbReference type="RefSeq" id="WP_316018459.1">
    <property type="nucleotide sequence ID" value="NZ_JAWDID010000015.1"/>
</dbReference>
<dbReference type="InterPro" id="IPR036986">
    <property type="entry name" value="S4_RNA-bd_sf"/>
</dbReference>
<evidence type="ECO:0000313" key="3">
    <source>
        <dbReference type="EMBL" id="MDU0340595.1"/>
    </source>
</evidence>
<comment type="caution">
    <text evidence="3">The sequence shown here is derived from an EMBL/GenBank/DDBJ whole genome shotgun (WGS) entry which is preliminary data.</text>
</comment>
<dbReference type="SUPFAM" id="SSF55174">
    <property type="entry name" value="Alpha-L RNA-binding motif"/>
    <property type="match status" value="1"/>
</dbReference>
<dbReference type="CDD" id="cd00165">
    <property type="entry name" value="S4"/>
    <property type="match status" value="1"/>
</dbReference>
<accession>A0ABU3S726</accession>
<protein>
    <submittedName>
        <fullName evidence="3">S4 domain-containing protein</fullName>
    </submittedName>
</protein>
<evidence type="ECO:0000313" key="4">
    <source>
        <dbReference type="Proteomes" id="UP001254257"/>
    </source>
</evidence>
<keyword evidence="1" id="KW-0694">RNA-binding</keyword>
<dbReference type="Gene3D" id="3.10.290.10">
    <property type="entry name" value="RNA-binding S4 domain"/>
    <property type="match status" value="1"/>
</dbReference>
<keyword evidence="4" id="KW-1185">Reference proteome</keyword>
<dbReference type="PROSITE" id="PS50889">
    <property type="entry name" value="S4"/>
    <property type="match status" value="1"/>
</dbReference>
<dbReference type="SMART" id="SM00363">
    <property type="entry name" value="S4"/>
    <property type="match status" value="1"/>
</dbReference>
<evidence type="ECO:0000259" key="2">
    <source>
        <dbReference type="SMART" id="SM00363"/>
    </source>
</evidence>
<name>A0ABU3S726_9HYPH</name>
<organism evidence="3 4">
    <name type="scientific">Bosea rubneri</name>
    <dbReference type="NCBI Taxonomy" id="3075434"/>
    <lineage>
        <taxon>Bacteria</taxon>
        <taxon>Pseudomonadati</taxon>
        <taxon>Pseudomonadota</taxon>
        <taxon>Alphaproteobacteria</taxon>
        <taxon>Hyphomicrobiales</taxon>
        <taxon>Boseaceae</taxon>
        <taxon>Bosea</taxon>
    </lineage>
</organism>
<dbReference type="Proteomes" id="UP001254257">
    <property type="component" value="Unassembled WGS sequence"/>
</dbReference>
<reference evidence="3 4" key="1">
    <citation type="submission" date="2023-09" db="EMBL/GenBank/DDBJ databases">
        <title>Whole genome shotgun sequencing (WGS) of Bosea sp. ZW T0_25, isolated from stored onions (Allium cepa).</title>
        <authorList>
            <person name="Stoll D.A."/>
            <person name="Huch M."/>
        </authorList>
    </citation>
    <scope>NUCLEOTIDE SEQUENCE [LARGE SCALE GENOMIC DNA]</scope>
    <source>
        <strain evidence="3 4">ZW T0_25</strain>
    </source>
</reference>
<dbReference type="InterPro" id="IPR002942">
    <property type="entry name" value="S4_RNA-bd"/>
</dbReference>
<sequence length="103" mass="11356">MREDRQRLDKWLGFARFARNRPAAVRLVEDGHVRVAGKRIENPAQGLKLGDVLTLALPHATLVVKLRALGERRGSYEQAQTLYEVLGGDQRGDASLAPGEPKG</sequence>
<gene>
    <name evidence="3" type="ORF">RKE40_11905</name>
</gene>